<sequence>MAIPTSKSPQIESILDSMLPPGHTRKADIEANICVDCHKSATVFNDALSEKEYTISGLCQSCQDEVFG</sequence>
<evidence type="ECO:0000313" key="4">
    <source>
        <dbReference type="EMBL" id="QJI04365.1"/>
    </source>
</evidence>
<protein>
    <submittedName>
        <fullName evidence="1">Uncharacterized protein</fullName>
    </submittedName>
</protein>
<dbReference type="EMBL" id="MT142283">
    <property type="protein sequence ID" value="QJA77438.1"/>
    <property type="molecule type" value="Genomic_DNA"/>
</dbReference>
<evidence type="ECO:0000313" key="1">
    <source>
        <dbReference type="EMBL" id="QJA55013.1"/>
    </source>
</evidence>
<accession>A0A6H2A484</accession>
<name>A0A6H2A484_9ZZZZ</name>
<gene>
    <name evidence="2" type="ORF">MM415A01302_0013</name>
    <name evidence="3" type="ORF">MM415B02555_0009</name>
    <name evidence="1" type="ORF">TM448A06478_0005</name>
    <name evidence="4" type="ORF">TM448B07633_0005</name>
</gene>
<evidence type="ECO:0000313" key="2">
    <source>
        <dbReference type="EMBL" id="QJA77438.1"/>
    </source>
</evidence>
<dbReference type="EMBL" id="MT144559">
    <property type="protein sequence ID" value="QJA55013.1"/>
    <property type="molecule type" value="Genomic_DNA"/>
</dbReference>
<evidence type="ECO:0000313" key="3">
    <source>
        <dbReference type="EMBL" id="QJA89432.1"/>
    </source>
</evidence>
<dbReference type="EMBL" id="MT145173">
    <property type="protein sequence ID" value="QJI04365.1"/>
    <property type="molecule type" value="Genomic_DNA"/>
</dbReference>
<dbReference type="AlphaFoldDB" id="A0A6H2A484"/>
<reference evidence="1" key="1">
    <citation type="submission" date="2020-03" db="EMBL/GenBank/DDBJ databases">
        <title>The deep terrestrial virosphere.</title>
        <authorList>
            <person name="Holmfeldt K."/>
            <person name="Nilsson E."/>
            <person name="Simone D."/>
            <person name="Lopez-Fernandez M."/>
            <person name="Wu X."/>
            <person name="de Brujin I."/>
            <person name="Lundin D."/>
            <person name="Andersson A."/>
            <person name="Bertilsson S."/>
            <person name="Dopson M."/>
        </authorList>
    </citation>
    <scope>NUCLEOTIDE SEQUENCE</scope>
    <source>
        <strain evidence="2">MM415A01302</strain>
        <strain evidence="3">MM415B02555</strain>
        <strain evidence="1">TM448A06478</strain>
        <strain evidence="4">TM448B07633</strain>
    </source>
</reference>
<organism evidence="1">
    <name type="scientific">viral metagenome</name>
    <dbReference type="NCBI Taxonomy" id="1070528"/>
    <lineage>
        <taxon>unclassified sequences</taxon>
        <taxon>metagenomes</taxon>
        <taxon>organismal metagenomes</taxon>
    </lineage>
</organism>
<proteinExistence type="predicted"/>
<dbReference type="EMBL" id="MT142845">
    <property type="protein sequence ID" value="QJA89432.1"/>
    <property type="molecule type" value="Genomic_DNA"/>
</dbReference>